<dbReference type="InterPro" id="IPR009027">
    <property type="entry name" value="Ribosomal_bL9/RNase_H1_N"/>
</dbReference>
<feature type="domain" description="Ribonuclease H1 N-terminal" evidence="1">
    <location>
        <begin position="8"/>
        <end position="49"/>
    </location>
</feature>
<sequence>MEQPSVWPYYAVWRGRVPGVYTTLRDYQQQVEGFPGSIHQGFGNLRDAIVWMRGEVKGGNTSVAVATGGLLSWLHGIVADAGFGSSSDAQSGNPHVSADFPLFMGRYVGLDAGEDAVPDTQRGGFIITEEMEVYLVRACTRLRVGTPEFTHREFFSVNGHHQVGYFTSVHCSEKDIHLEVASGLFWDDAFAREDAAYNLLSKLLVRTGRSIRDYNYREVTALRERIRGYERELATPLAQRLREVEMERDELKSVVDKIGKWLDD</sequence>
<dbReference type="SUPFAM" id="SSF55658">
    <property type="entry name" value="L9 N-domain-like"/>
    <property type="match status" value="1"/>
</dbReference>
<proteinExistence type="predicted"/>
<accession>A0ABU6U299</accession>
<evidence type="ECO:0000313" key="3">
    <source>
        <dbReference type="Proteomes" id="UP001341840"/>
    </source>
</evidence>
<dbReference type="Gene3D" id="3.40.970.10">
    <property type="entry name" value="Ribonuclease H1, N-terminal domain"/>
    <property type="match status" value="1"/>
</dbReference>
<dbReference type="EMBL" id="JASCZI010120832">
    <property type="protein sequence ID" value="MED6155014.1"/>
    <property type="molecule type" value="Genomic_DNA"/>
</dbReference>
<evidence type="ECO:0000259" key="1">
    <source>
        <dbReference type="Pfam" id="PF01693"/>
    </source>
</evidence>
<name>A0ABU6U299_9FABA</name>
<dbReference type="Proteomes" id="UP001341840">
    <property type="component" value="Unassembled WGS sequence"/>
</dbReference>
<organism evidence="2 3">
    <name type="scientific">Stylosanthes scabra</name>
    <dbReference type="NCBI Taxonomy" id="79078"/>
    <lineage>
        <taxon>Eukaryota</taxon>
        <taxon>Viridiplantae</taxon>
        <taxon>Streptophyta</taxon>
        <taxon>Embryophyta</taxon>
        <taxon>Tracheophyta</taxon>
        <taxon>Spermatophyta</taxon>
        <taxon>Magnoliopsida</taxon>
        <taxon>eudicotyledons</taxon>
        <taxon>Gunneridae</taxon>
        <taxon>Pentapetalae</taxon>
        <taxon>rosids</taxon>
        <taxon>fabids</taxon>
        <taxon>Fabales</taxon>
        <taxon>Fabaceae</taxon>
        <taxon>Papilionoideae</taxon>
        <taxon>50 kb inversion clade</taxon>
        <taxon>dalbergioids sensu lato</taxon>
        <taxon>Dalbergieae</taxon>
        <taxon>Pterocarpus clade</taxon>
        <taxon>Stylosanthes</taxon>
    </lineage>
</organism>
<protein>
    <recommendedName>
        <fullName evidence="1">Ribonuclease H1 N-terminal domain-containing protein</fullName>
    </recommendedName>
</protein>
<dbReference type="InterPro" id="IPR011320">
    <property type="entry name" value="RNase_H1_N"/>
</dbReference>
<reference evidence="2 3" key="1">
    <citation type="journal article" date="2023" name="Plants (Basel)">
        <title>Bridging the Gap: Combining Genomics and Transcriptomics Approaches to Understand Stylosanthes scabra, an Orphan Legume from the Brazilian Caatinga.</title>
        <authorList>
            <person name="Ferreira-Neto J.R.C."/>
            <person name="da Silva M.D."/>
            <person name="Binneck E."/>
            <person name="de Melo N.F."/>
            <person name="da Silva R.H."/>
            <person name="de Melo A.L.T.M."/>
            <person name="Pandolfi V."/>
            <person name="Bustamante F.O."/>
            <person name="Brasileiro-Vidal A.C."/>
            <person name="Benko-Iseppon A.M."/>
        </authorList>
    </citation>
    <scope>NUCLEOTIDE SEQUENCE [LARGE SCALE GENOMIC DNA]</scope>
    <source>
        <tissue evidence="2">Leaves</tissue>
    </source>
</reference>
<gene>
    <name evidence="2" type="ORF">PIB30_001696</name>
</gene>
<dbReference type="InterPro" id="IPR037056">
    <property type="entry name" value="RNase_H1_N_sf"/>
</dbReference>
<evidence type="ECO:0000313" key="2">
    <source>
        <dbReference type="EMBL" id="MED6155014.1"/>
    </source>
</evidence>
<dbReference type="Pfam" id="PF01693">
    <property type="entry name" value="Cauli_VI"/>
    <property type="match status" value="1"/>
</dbReference>
<keyword evidence="3" id="KW-1185">Reference proteome</keyword>
<comment type="caution">
    <text evidence="2">The sequence shown here is derived from an EMBL/GenBank/DDBJ whole genome shotgun (WGS) entry which is preliminary data.</text>
</comment>